<evidence type="ECO:0000256" key="3">
    <source>
        <dbReference type="ARBA" id="ARBA00023237"/>
    </source>
</evidence>
<keyword evidence="2 4" id="KW-0472">Membrane</keyword>
<dbReference type="InterPro" id="IPR036737">
    <property type="entry name" value="OmpA-like_sf"/>
</dbReference>
<reference evidence="6 7" key="1">
    <citation type="journal article" date="2014" name="Antonie Van Leeuwenhoek">
        <title>Hyphomonas beringensis sp. nov. and Hyphomonas chukchiensis sp. nov., isolated from surface seawater of the Bering Sea and Chukchi Sea.</title>
        <authorList>
            <person name="Li C."/>
            <person name="Lai Q."/>
            <person name="Li G."/>
            <person name="Dong C."/>
            <person name="Wang J."/>
            <person name="Liao Y."/>
            <person name="Shao Z."/>
        </authorList>
    </citation>
    <scope>NUCLEOTIDE SEQUENCE [LARGE SCALE GENOMIC DNA]</scope>
    <source>
        <strain evidence="6 7">SCH89</strain>
    </source>
</reference>
<dbReference type="PROSITE" id="PS51123">
    <property type="entry name" value="OMPA_2"/>
    <property type="match status" value="1"/>
</dbReference>
<name>A0A059GAC5_9PROT</name>
<dbReference type="GO" id="GO:0009279">
    <property type="term" value="C:cell outer membrane"/>
    <property type="evidence" value="ECO:0007669"/>
    <property type="project" value="UniProtKB-SubCell"/>
</dbReference>
<dbReference type="CDD" id="cd07185">
    <property type="entry name" value="OmpA_C-like"/>
    <property type="match status" value="1"/>
</dbReference>
<feature type="domain" description="OmpA-like" evidence="5">
    <location>
        <begin position="34"/>
        <end position="149"/>
    </location>
</feature>
<dbReference type="InterPro" id="IPR006664">
    <property type="entry name" value="OMP_bac"/>
</dbReference>
<dbReference type="PROSITE" id="PS51257">
    <property type="entry name" value="PROKAR_LIPOPROTEIN"/>
    <property type="match status" value="1"/>
</dbReference>
<dbReference type="EMBL" id="ARYL01000005">
    <property type="protein sequence ID" value="KDA03525.1"/>
    <property type="molecule type" value="Genomic_DNA"/>
</dbReference>
<dbReference type="InterPro" id="IPR006665">
    <property type="entry name" value="OmpA-like"/>
</dbReference>
<organism evidence="6 7">
    <name type="scientific">Hyphomonas oceanitis SCH89</name>
    <dbReference type="NCBI Taxonomy" id="1280953"/>
    <lineage>
        <taxon>Bacteria</taxon>
        <taxon>Pseudomonadati</taxon>
        <taxon>Pseudomonadota</taxon>
        <taxon>Alphaproteobacteria</taxon>
        <taxon>Hyphomonadales</taxon>
        <taxon>Hyphomonadaceae</taxon>
        <taxon>Hyphomonas</taxon>
    </lineage>
</organism>
<accession>A0A059GAC5</accession>
<dbReference type="RefSeq" id="WP_035536385.1">
    <property type="nucleotide sequence ID" value="NZ_ARYL01000005.1"/>
</dbReference>
<sequence length="149" mass="15725">MKISVYLFAPLLLVACVSRPVPPVEPVAAEVALPAPDCSAESFAIYFEEGATELSEESDAVMDAVAASYSRCDLYKMEIEGHADASGDSATNEVISAKRADAVLAALETRGVDAQRVHLVAYGDQGAIKTGGVEAPLNRKTEVRLIPES</sequence>
<evidence type="ECO:0000256" key="1">
    <source>
        <dbReference type="ARBA" id="ARBA00004442"/>
    </source>
</evidence>
<dbReference type="PANTHER" id="PTHR30329">
    <property type="entry name" value="STATOR ELEMENT OF FLAGELLAR MOTOR COMPLEX"/>
    <property type="match status" value="1"/>
</dbReference>
<evidence type="ECO:0000313" key="7">
    <source>
        <dbReference type="Proteomes" id="UP000024942"/>
    </source>
</evidence>
<gene>
    <name evidence="6" type="ORF">HOC_05209</name>
</gene>
<proteinExistence type="predicted"/>
<dbReference type="Gene3D" id="3.30.1330.60">
    <property type="entry name" value="OmpA-like domain"/>
    <property type="match status" value="1"/>
</dbReference>
<dbReference type="Pfam" id="PF00691">
    <property type="entry name" value="OmpA"/>
    <property type="match status" value="1"/>
</dbReference>
<dbReference type="AlphaFoldDB" id="A0A059GAC5"/>
<dbReference type="PANTHER" id="PTHR30329:SF21">
    <property type="entry name" value="LIPOPROTEIN YIAD-RELATED"/>
    <property type="match status" value="1"/>
</dbReference>
<dbReference type="SUPFAM" id="SSF103088">
    <property type="entry name" value="OmpA-like"/>
    <property type="match status" value="1"/>
</dbReference>
<comment type="subcellular location">
    <subcellularLocation>
        <location evidence="1">Cell outer membrane</location>
    </subcellularLocation>
</comment>
<dbReference type="PATRIC" id="fig|1280953.3.peg.1049"/>
<dbReference type="eggNOG" id="COG2885">
    <property type="taxonomic scope" value="Bacteria"/>
</dbReference>
<evidence type="ECO:0000259" key="5">
    <source>
        <dbReference type="PROSITE" id="PS51123"/>
    </source>
</evidence>
<comment type="caution">
    <text evidence="6">The sequence shown here is derived from an EMBL/GenBank/DDBJ whole genome shotgun (WGS) entry which is preliminary data.</text>
</comment>
<evidence type="ECO:0000313" key="6">
    <source>
        <dbReference type="EMBL" id="KDA03525.1"/>
    </source>
</evidence>
<keyword evidence="3" id="KW-0998">Cell outer membrane</keyword>
<dbReference type="InterPro" id="IPR050330">
    <property type="entry name" value="Bact_OuterMem_StrucFunc"/>
</dbReference>
<dbReference type="STRING" id="1280953.HOC_05209"/>
<dbReference type="Proteomes" id="UP000024942">
    <property type="component" value="Unassembled WGS sequence"/>
</dbReference>
<evidence type="ECO:0000256" key="2">
    <source>
        <dbReference type="ARBA" id="ARBA00023136"/>
    </source>
</evidence>
<dbReference type="OrthoDB" id="7619845at2"/>
<dbReference type="PRINTS" id="PR01021">
    <property type="entry name" value="OMPADOMAIN"/>
</dbReference>
<protein>
    <submittedName>
        <fullName evidence="6">Outer membrane protein</fullName>
    </submittedName>
</protein>
<keyword evidence="7" id="KW-1185">Reference proteome</keyword>
<evidence type="ECO:0000256" key="4">
    <source>
        <dbReference type="PROSITE-ProRule" id="PRU00473"/>
    </source>
</evidence>